<accession>A0A0R1RP05</accession>
<dbReference type="EMBL" id="AZFF01000006">
    <property type="protein sequence ID" value="KRL55765.1"/>
    <property type="molecule type" value="Genomic_DNA"/>
</dbReference>
<dbReference type="PATRIC" id="fig|1114972.6.peg.2358"/>
<dbReference type="InterPro" id="IPR052180">
    <property type="entry name" value="NhaC_Na-H+_Antiporter"/>
</dbReference>
<dbReference type="OrthoDB" id="9790605at2"/>
<sequence length="491" mass="52572">MRDEEPTLHFYGGPYIALVPTLIFILLSGVFTIVFHYYSLKALTISAVIGLVIVFFMARNRKQYWNTIVSGLARFGNAKLIFVFLIIGVFTKLLLVGKVGQGFVWLSLMLGLHGAAFTILAFIGTAVFALGSGVPFAALFAALSIFYVPGILVGSNPAILAGAIIGGVYCGDALSPSSQLTNATLGLETNSTTGEPADLVKTLQQRIPWIAGAALITVILLGIFGGQGGTPHSSAALAKFSDPRGLWMLIPIIVVVLICIRTKEILTGLTWGVVVGTVVGLMTNLFQFKDVISIDPHNPTLLAGILFDGVYSMVDISLLTIFLYGLIAIMHASGVVDLICERITSHRFVRTARGAELTIAAGIGLVNILLSGCDLPGILLFGEMSDHIGHAAHISPERRTYLIITVATSFTGIIPINSVYVMGVISVATQMHTKFPFLPVPTPTAIFGATFFSLILTILWLCWVLFGWGRTMEPEVQTTNAKVNSENISAV</sequence>
<organism evidence="2 3">
    <name type="scientific">Furfurilactobacillus rossiae DSM 15814</name>
    <dbReference type="NCBI Taxonomy" id="1114972"/>
    <lineage>
        <taxon>Bacteria</taxon>
        <taxon>Bacillati</taxon>
        <taxon>Bacillota</taxon>
        <taxon>Bacilli</taxon>
        <taxon>Lactobacillales</taxon>
        <taxon>Lactobacillaceae</taxon>
        <taxon>Furfurilactobacillus</taxon>
    </lineage>
</organism>
<dbReference type="PANTHER" id="PTHR33451:SF5">
    <property type="entry name" value="NA+_H+ ANTIPORTER"/>
    <property type="match status" value="1"/>
</dbReference>
<protein>
    <submittedName>
        <fullName evidence="2">Na+ H+ antiporter NhaC-like protein</fullName>
    </submittedName>
</protein>
<comment type="caution">
    <text evidence="2">The sequence shown here is derived from an EMBL/GenBank/DDBJ whole genome shotgun (WGS) entry which is preliminary data.</text>
</comment>
<dbReference type="PANTHER" id="PTHR33451">
    <property type="entry name" value="MALATE-2H(+)/NA(+)-LACTATE ANTIPORTER"/>
    <property type="match status" value="1"/>
</dbReference>
<keyword evidence="1" id="KW-1133">Transmembrane helix</keyword>
<evidence type="ECO:0000256" key="1">
    <source>
        <dbReference type="SAM" id="Phobius"/>
    </source>
</evidence>
<feature type="transmembrane region" description="Helical" evidence="1">
    <location>
        <begin position="42"/>
        <end position="58"/>
    </location>
</feature>
<name>A0A0R1RP05_9LACO</name>
<feature type="transmembrane region" description="Helical" evidence="1">
    <location>
        <begin position="357"/>
        <end position="381"/>
    </location>
</feature>
<feature type="transmembrane region" description="Helical" evidence="1">
    <location>
        <begin position="103"/>
        <end position="130"/>
    </location>
</feature>
<keyword evidence="1" id="KW-0472">Membrane</keyword>
<keyword evidence="3" id="KW-1185">Reference proteome</keyword>
<keyword evidence="1" id="KW-0812">Transmembrane</keyword>
<dbReference type="STRING" id="1114972.FD35_GL002295"/>
<feature type="transmembrane region" description="Helical" evidence="1">
    <location>
        <begin position="401"/>
        <end position="425"/>
    </location>
</feature>
<gene>
    <name evidence="2" type="ORF">FD35_GL002295</name>
</gene>
<feature type="transmembrane region" description="Helical" evidence="1">
    <location>
        <begin position="207"/>
        <end position="225"/>
    </location>
</feature>
<feature type="transmembrane region" description="Helical" evidence="1">
    <location>
        <begin position="245"/>
        <end position="262"/>
    </location>
</feature>
<feature type="transmembrane region" description="Helical" evidence="1">
    <location>
        <begin position="269"/>
        <end position="288"/>
    </location>
</feature>
<feature type="transmembrane region" description="Helical" evidence="1">
    <location>
        <begin position="15"/>
        <end position="35"/>
    </location>
</feature>
<evidence type="ECO:0000313" key="3">
    <source>
        <dbReference type="Proteomes" id="UP000051999"/>
    </source>
</evidence>
<proteinExistence type="predicted"/>
<dbReference type="RefSeq" id="WP_017261260.1">
    <property type="nucleotide sequence ID" value="NZ_AUAW01000024.1"/>
</dbReference>
<feature type="transmembrane region" description="Helical" evidence="1">
    <location>
        <begin position="316"/>
        <end position="336"/>
    </location>
</feature>
<dbReference type="eggNOG" id="COG1757">
    <property type="taxonomic scope" value="Bacteria"/>
</dbReference>
<dbReference type="Proteomes" id="UP000051999">
    <property type="component" value="Unassembled WGS sequence"/>
</dbReference>
<reference evidence="2 3" key="1">
    <citation type="journal article" date="2015" name="Genome Announc.">
        <title>Expanding the biotechnology potential of lactobacilli through comparative genomics of 213 strains and associated genera.</title>
        <authorList>
            <person name="Sun Z."/>
            <person name="Harris H.M."/>
            <person name="McCann A."/>
            <person name="Guo C."/>
            <person name="Argimon S."/>
            <person name="Zhang W."/>
            <person name="Yang X."/>
            <person name="Jeffery I.B."/>
            <person name="Cooney J.C."/>
            <person name="Kagawa T.F."/>
            <person name="Liu W."/>
            <person name="Song Y."/>
            <person name="Salvetti E."/>
            <person name="Wrobel A."/>
            <person name="Rasinkangas P."/>
            <person name="Parkhill J."/>
            <person name="Rea M.C."/>
            <person name="O'Sullivan O."/>
            <person name="Ritari J."/>
            <person name="Douillard F.P."/>
            <person name="Paul Ross R."/>
            <person name="Yang R."/>
            <person name="Briner A.E."/>
            <person name="Felis G.E."/>
            <person name="de Vos W.M."/>
            <person name="Barrangou R."/>
            <person name="Klaenhammer T.R."/>
            <person name="Caufield P.W."/>
            <person name="Cui Y."/>
            <person name="Zhang H."/>
            <person name="O'Toole P.W."/>
        </authorList>
    </citation>
    <scope>NUCLEOTIDE SEQUENCE [LARGE SCALE GENOMIC DNA]</scope>
    <source>
        <strain evidence="2 3">DSM 15814</strain>
    </source>
</reference>
<dbReference type="AlphaFoldDB" id="A0A0R1RP05"/>
<feature type="transmembrane region" description="Helical" evidence="1">
    <location>
        <begin position="78"/>
        <end position="96"/>
    </location>
</feature>
<feature type="transmembrane region" description="Helical" evidence="1">
    <location>
        <begin position="445"/>
        <end position="466"/>
    </location>
</feature>
<evidence type="ECO:0000313" key="2">
    <source>
        <dbReference type="EMBL" id="KRL55765.1"/>
    </source>
</evidence>